<evidence type="ECO:0000256" key="6">
    <source>
        <dbReference type="PROSITE-ProRule" id="PRU10141"/>
    </source>
</evidence>
<organism evidence="9 10">
    <name type="scientific">Ophiocordyceps sinensis</name>
    <dbReference type="NCBI Taxonomy" id="72228"/>
    <lineage>
        <taxon>Eukaryota</taxon>
        <taxon>Fungi</taxon>
        <taxon>Dikarya</taxon>
        <taxon>Ascomycota</taxon>
        <taxon>Pezizomycotina</taxon>
        <taxon>Sordariomycetes</taxon>
        <taxon>Hypocreomycetidae</taxon>
        <taxon>Hypocreales</taxon>
        <taxon>Ophiocordycipitaceae</taxon>
        <taxon>Ophiocordyceps</taxon>
    </lineage>
</organism>
<dbReference type="SMART" id="SM00220">
    <property type="entry name" value="S_TKc"/>
    <property type="match status" value="1"/>
</dbReference>
<dbReference type="InterPro" id="IPR011009">
    <property type="entry name" value="Kinase-like_dom_sf"/>
</dbReference>
<accession>A0A8H4PQR0</accession>
<evidence type="ECO:0000256" key="7">
    <source>
        <dbReference type="SAM" id="MobiDB-lite"/>
    </source>
</evidence>
<dbReference type="AlphaFoldDB" id="A0A8H4PQR0"/>
<dbReference type="InterPro" id="IPR000719">
    <property type="entry name" value="Prot_kinase_dom"/>
</dbReference>
<keyword evidence="4" id="KW-0418">Kinase</keyword>
<evidence type="ECO:0000256" key="2">
    <source>
        <dbReference type="ARBA" id="ARBA00022679"/>
    </source>
</evidence>
<keyword evidence="1" id="KW-0723">Serine/threonine-protein kinase</keyword>
<evidence type="ECO:0000256" key="4">
    <source>
        <dbReference type="ARBA" id="ARBA00022777"/>
    </source>
</evidence>
<dbReference type="Gene3D" id="3.30.200.20">
    <property type="entry name" value="Phosphorylase Kinase, domain 1"/>
    <property type="match status" value="1"/>
</dbReference>
<name>A0A8H4PQR0_9HYPO</name>
<dbReference type="PANTHER" id="PTHR45646">
    <property type="entry name" value="SERINE/THREONINE-PROTEIN KINASE DOA-RELATED"/>
    <property type="match status" value="1"/>
</dbReference>
<dbReference type="EMBL" id="JAAVMX010000005">
    <property type="protein sequence ID" value="KAF4508704.1"/>
    <property type="molecule type" value="Genomic_DNA"/>
</dbReference>
<keyword evidence="5 6" id="KW-0067">ATP-binding</keyword>
<dbReference type="GO" id="GO:0043484">
    <property type="term" value="P:regulation of RNA splicing"/>
    <property type="evidence" value="ECO:0007669"/>
    <property type="project" value="TreeGrafter"/>
</dbReference>
<dbReference type="PROSITE" id="PS50011">
    <property type="entry name" value="PROTEIN_KINASE_DOM"/>
    <property type="match status" value="1"/>
</dbReference>
<feature type="compositionally biased region" description="Low complexity" evidence="7">
    <location>
        <begin position="189"/>
        <end position="208"/>
    </location>
</feature>
<evidence type="ECO:0000256" key="3">
    <source>
        <dbReference type="ARBA" id="ARBA00022741"/>
    </source>
</evidence>
<evidence type="ECO:0000313" key="10">
    <source>
        <dbReference type="Proteomes" id="UP000557566"/>
    </source>
</evidence>
<dbReference type="OrthoDB" id="283111at2759"/>
<dbReference type="InterPro" id="IPR017441">
    <property type="entry name" value="Protein_kinase_ATP_BS"/>
</dbReference>
<keyword evidence="2" id="KW-0808">Transferase</keyword>
<feature type="compositionally biased region" description="Polar residues" evidence="7">
    <location>
        <begin position="209"/>
        <end position="236"/>
    </location>
</feature>
<evidence type="ECO:0000259" key="8">
    <source>
        <dbReference type="PROSITE" id="PS50011"/>
    </source>
</evidence>
<proteinExistence type="predicted"/>
<evidence type="ECO:0000256" key="5">
    <source>
        <dbReference type="ARBA" id="ARBA00022840"/>
    </source>
</evidence>
<feature type="compositionally biased region" description="Basic and acidic residues" evidence="7">
    <location>
        <begin position="237"/>
        <end position="263"/>
    </location>
</feature>
<dbReference type="InterPro" id="IPR008271">
    <property type="entry name" value="Ser/Thr_kinase_AS"/>
</dbReference>
<reference evidence="9 10" key="1">
    <citation type="journal article" date="2020" name="Genome Biol. Evol.">
        <title>A new high-quality draft genome assembly of the Chinese cordyceps Ophiocordyceps sinensis.</title>
        <authorList>
            <person name="Shu R."/>
            <person name="Zhang J."/>
            <person name="Meng Q."/>
            <person name="Zhang H."/>
            <person name="Zhou G."/>
            <person name="Li M."/>
            <person name="Wu P."/>
            <person name="Zhao Y."/>
            <person name="Chen C."/>
            <person name="Qin Q."/>
        </authorList>
    </citation>
    <scope>NUCLEOTIDE SEQUENCE [LARGE SCALE GENOMIC DNA]</scope>
    <source>
        <strain evidence="9 10">IOZ07</strain>
    </source>
</reference>
<keyword evidence="10" id="KW-1185">Reference proteome</keyword>
<gene>
    <name evidence="9" type="ORF">G6O67_005049</name>
</gene>
<dbReference type="PROSITE" id="PS00107">
    <property type="entry name" value="PROTEIN_KINASE_ATP"/>
    <property type="match status" value="1"/>
</dbReference>
<dbReference type="GO" id="GO:0005524">
    <property type="term" value="F:ATP binding"/>
    <property type="evidence" value="ECO:0007669"/>
    <property type="project" value="UniProtKB-UniRule"/>
</dbReference>
<dbReference type="GO" id="GO:0005634">
    <property type="term" value="C:nucleus"/>
    <property type="evidence" value="ECO:0007669"/>
    <property type="project" value="TreeGrafter"/>
</dbReference>
<feature type="region of interest" description="Disordered" evidence="7">
    <location>
        <begin position="1"/>
        <end position="33"/>
    </location>
</feature>
<dbReference type="PROSITE" id="PS00108">
    <property type="entry name" value="PROTEIN_KINASE_ST"/>
    <property type="match status" value="1"/>
</dbReference>
<dbReference type="Proteomes" id="UP000557566">
    <property type="component" value="Unassembled WGS sequence"/>
</dbReference>
<keyword evidence="3 6" id="KW-0547">Nucleotide-binding</keyword>
<comment type="caution">
    <text evidence="9">The sequence shown here is derived from an EMBL/GenBank/DDBJ whole genome shotgun (WGS) entry which is preliminary data.</text>
</comment>
<feature type="region of interest" description="Disordered" evidence="7">
    <location>
        <begin position="170"/>
        <end position="263"/>
    </location>
</feature>
<dbReference type="SUPFAM" id="SSF56112">
    <property type="entry name" value="Protein kinase-like (PK-like)"/>
    <property type="match status" value="1"/>
</dbReference>
<feature type="region of interest" description="Disordered" evidence="7">
    <location>
        <begin position="76"/>
        <end position="137"/>
    </location>
</feature>
<feature type="compositionally biased region" description="Polar residues" evidence="7">
    <location>
        <begin position="104"/>
        <end position="114"/>
    </location>
</feature>
<evidence type="ECO:0000313" key="9">
    <source>
        <dbReference type="EMBL" id="KAF4508704.1"/>
    </source>
</evidence>
<dbReference type="InterPro" id="IPR051175">
    <property type="entry name" value="CLK_kinases"/>
</dbReference>
<dbReference type="CDD" id="cd14134">
    <property type="entry name" value="PKc_CLK"/>
    <property type="match status" value="1"/>
</dbReference>
<dbReference type="PANTHER" id="PTHR45646:SF11">
    <property type="entry name" value="SERINE_THREONINE-PROTEIN KINASE DOA"/>
    <property type="match status" value="1"/>
</dbReference>
<dbReference type="GO" id="GO:0004674">
    <property type="term" value="F:protein serine/threonine kinase activity"/>
    <property type="evidence" value="ECO:0007669"/>
    <property type="project" value="UniProtKB-KW"/>
</dbReference>
<sequence length="694" mass="77612">MTTPRTTAIAAPPHLHSLHHDSSSNHHSTTLHRSSATNYLLDPTSTPSSSSITNPTHPRLLYHAVNSLRYSSWPRDVAHPEPDTSADDLVSDEPATMSRPDLNESFTLSRTDASITALAPDADPHSPKKRRREPDWNEFYRNGLPEEIIIIEDSPEPAADVGHGLINVGAATSPSAAPPPAKRRRKGDAAAPLHVDSAASQATALQSSHPNDANISSARTSGTLNTTAPTSLSSNGQRDEAVTSFDHQRTTRRRTAAEAKRKALDRAGALHLTYEPPPKPPKKVSNVHARVVADHLHPRDVAKADDNDGHYIVIPDAKLTDKYVINRLLGQGTFGKVVEAQDRARNKAVAIKIIRSVQKYRDASRIEMRVLATLKANDERNRNQCIHLRDCFDYRGHICIVTDLLGKSVFDFLNGNSFVPFPKSHIQHFARQLLTSVAFLHDLNLIHTDLKPENILLLDDSYQTFPYNRNIPSSSTTVGRQATQRRVLLNSEIRLIDFGSATFQGEYHSPVVSTRHYRAPEIILGLGWSFPCDIWSIGCILVEFYTGDALFQTHDNREHLAMMEAVIGSRIDTHLVQEVNKLHTRGSGNTPKYFKRLKLDYPYAETTRGSRRFVNAMKKLQDIFPPNDAFFKHFLDLLRRIFVYDSSQRITAKQALNHPWFREVAQSDDGTEAAKIRMEKERLEQAIGQHTPGV</sequence>
<evidence type="ECO:0000256" key="1">
    <source>
        <dbReference type="ARBA" id="ARBA00022527"/>
    </source>
</evidence>
<feature type="domain" description="Protein kinase" evidence="8">
    <location>
        <begin position="323"/>
        <end position="661"/>
    </location>
</feature>
<feature type="compositionally biased region" description="Low complexity" evidence="7">
    <location>
        <begin position="1"/>
        <end position="15"/>
    </location>
</feature>
<protein>
    <recommendedName>
        <fullName evidence="8">Protein kinase domain-containing protein</fullName>
    </recommendedName>
</protein>
<dbReference type="Gene3D" id="1.10.510.10">
    <property type="entry name" value="Transferase(Phosphotransferase) domain 1"/>
    <property type="match status" value="1"/>
</dbReference>
<dbReference type="Pfam" id="PF00069">
    <property type="entry name" value="Pkinase"/>
    <property type="match status" value="1"/>
</dbReference>
<feature type="binding site" evidence="6">
    <location>
        <position position="352"/>
    </location>
    <ligand>
        <name>ATP</name>
        <dbReference type="ChEBI" id="CHEBI:30616"/>
    </ligand>
</feature>